<dbReference type="RefSeq" id="XP_028882678.1">
    <property type="nucleotide sequence ID" value="XM_029026122.1"/>
</dbReference>
<evidence type="ECO:0000313" key="2">
    <source>
        <dbReference type="Proteomes" id="UP000192257"/>
    </source>
</evidence>
<dbReference type="EMBL" id="NBCO01000016">
    <property type="protein sequence ID" value="ORC88612.1"/>
    <property type="molecule type" value="Genomic_DNA"/>
</dbReference>
<sequence>MDGPESDADSWREHYLDLFADGETRGERGKQSCFVTRVEMFERLQDDPSLNEIINEIHIYTEPLASWGPLTFLAGDHYFAVIETQNWWWSIELRDDMIVIQRGKDFTNVQSRCQGRYRRYRLLHNGPSLVCNSSCGQRYVRDLVLAIYNKGYFSGDLISPSSHSHALVNFIWLFCRSH</sequence>
<dbReference type="GeneID" id="39985902"/>
<proteinExistence type="predicted"/>
<comment type="caution">
    <text evidence="1">The sequence shown here is derived from an EMBL/GenBank/DDBJ whole genome shotgun (WGS) entry which is preliminary data.</text>
</comment>
<dbReference type="VEuPathDB" id="TriTrypDB:TM35_000162500"/>
<reference evidence="1 2" key="1">
    <citation type="submission" date="2017-03" db="EMBL/GenBank/DDBJ databases">
        <title>An alternative strategy for trypanosome survival in the mammalian bloodstream revealed through genome and transcriptome analysis of the ubiquitous bovine parasite Trypanosoma (Megatrypanum) theileri.</title>
        <authorList>
            <person name="Kelly S."/>
            <person name="Ivens A."/>
            <person name="Mott A."/>
            <person name="O'Neill E."/>
            <person name="Emms D."/>
            <person name="Macleod O."/>
            <person name="Voorheis P."/>
            <person name="Matthews J."/>
            <person name="Matthews K."/>
            <person name="Carrington M."/>
        </authorList>
    </citation>
    <scope>NUCLEOTIDE SEQUENCE [LARGE SCALE GENOMIC DNA]</scope>
    <source>
        <strain evidence="1">Edinburgh</strain>
    </source>
</reference>
<protein>
    <submittedName>
        <fullName evidence="1">Uncharacterized protein</fullName>
    </submittedName>
</protein>
<dbReference type="AlphaFoldDB" id="A0A1X0NVB1"/>
<evidence type="ECO:0000313" key="1">
    <source>
        <dbReference type="EMBL" id="ORC88612.1"/>
    </source>
</evidence>
<keyword evidence="2" id="KW-1185">Reference proteome</keyword>
<name>A0A1X0NVB1_9TRYP</name>
<accession>A0A1X0NVB1</accession>
<organism evidence="1 2">
    <name type="scientific">Trypanosoma theileri</name>
    <dbReference type="NCBI Taxonomy" id="67003"/>
    <lineage>
        <taxon>Eukaryota</taxon>
        <taxon>Discoba</taxon>
        <taxon>Euglenozoa</taxon>
        <taxon>Kinetoplastea</taxon>
        <taxon>Metakinetoplastina</taxon>
        <taxon>Trypanosomatida</taxon>
        <taxon>Trypanosomatidae</taxon>
        <taxon>Trypanosoma</taxon>
    </lineage>
</organism>
<dbReference type="Proteomes" id="UP000192257">
    <property type="component" value="Unassembled WGS sequence"/>
</dbReference>
<dbReference type="OrthoDB" id="269793at2759"/>
<gene>
    <name evidence="1" type="ORF">TM35_000162500</name>
</gene>